<evidence type="ECO:0000313" key="1">
    <source>
        <dbReference type="EMBL" id="BDE06923.1"/>
    </source>
</evidence>
<name>A0AAN1XZ04_UNVUL</name>
<organism evidence="1 2">
    <name type="scientific">Vulcanimicrobium alpinum</name>
    <dbReference type="NCBI Taxonomy" id="3016050"/>
    <lineage>
        <taxon>Bacteria</taxon>
        <taxon>Bacillati</taxon>
        <taxon>Vulcanimicrobiota</taxon>
        <taxon>Vulcanimicrobiia</taxon>
        <taxon>Vulcanimicrobiales</taxon>
        <taxon>Vulcanimicrobiaceae</taxon>
        <taxon>Vulcanimicrobium</taxon>
    </lineage>
</organism>
<dbReference type="EMBL" id="AP025523">
    <property type="protein sequence ID" value="BDE06923.1"/>
    <property type="molecule type" value="Genomic_DNA"/>
</dbReference>
<proteinExistence type="predicted"/>
<dbReference type="SUPFAM" id="SSF50182">
    <property type="entry name" value="Sm-like ribonucleoproteins"/>
    <property type="match status" value="1"/>
</dbReference>
<dbReference type="Proteomes" id="UP001317532">
    <property type="component" value="Chromosome"/>
</dbReference>
<dbReference type="RefSeq" id="WP_317994554.1">
    <property type="nucleotide sequence ID" value="NZ_AP025523.1"/>
</dbReference>
<gene>
    <name evidence="1" type="ORF">WPS_21990</name>
</gene>
<dbReference type="InterPro" id="IPR010920">
    <property type="entry name" value="LSM_dom_sf"/>
</dbReference>
<keyword evidence="2" id="KW-1185">Reference proteome</keyword>
<dbReference type="KEGG" id="vab:WPS_21990"/>
<evidence type="ECO:0000313" key="2">
    <source>
        <dbReference type="Proteomes" id="UP001317532"/>
    </source>
</evidence>
<dbReference type="AlphaFoldDB" id="A0AAN1XZ04"/>
<reference evidence="1 2" key="1">
    <citation type="journal article" date="2022" name="ISME Commun">
        <title>Vulcanimicrobium alpinus gen. nov. sp. nov., the first cultivated representative of the candidate phylum 'Eremiobacterota', is a metabolically versatile aerobic anoxygenic phototroph.</title>
        <authorList>
            <person name="Yabe S."/>
            <person name="Muto K."/>
            <person name="Abe K."/>
            <person name="Yokota A."/>
            <person name="Staudigel H."/>
            <person name="Tebo B.M."/>
        </authorList>
    </citation>
    <scope>NUCLEOTIDE SEQUENCE [LARGE SCALE GENOMIC DNA]</scope>
    <source>
        <strain evidence="1 2">WC8-2</strain>
    </source>
</reference>
<accession>A0AAN1XZ04</accession>
<sequence>MTDDEIRPYIGKPVRVTLDDGRVLAGTLHADGGHGHGHIHYAVISDPVREGGEKVVETIHGGDRITVIEDASDDPAAVE</sequence>
<protein>
    <submittedName>
        <fullName evidence="1">Uncharacterized protein</fullName>
    </submittedName>
</protein>